<dbReference type="Pfam" id="PF03583">
    <property type="entry name" value="LIP"/>
    <property type="match status" value="1"/>
</dbReference>
<comment type="similarity">
    <text evidence="8">Belongs to the AB hydrolase superfamily. Lipase family.</text>
</comment>
<keyword evidence="5" id="KW-0378">Hydrolase</keyword>
<evidence type="ECO:0000313" key="9">
    <source>
        <dbReference type="EMBL" id="CEH17144.1"/>
    </source>
</evidence>
<dbReference type="EC" id="3.1.1.3" evidence="3"/>
<evidence type="ECO:0000256" key="1">
    <source>
        <dbReference type="ARBA" id="ARBA00001024"/>
    </source>
</evidence>
<dbReference type="OrthoDB" id="2373480at2759"/>
<organism evidence="9 10">
    <name type="scientific">Ceraceosorus bombacis</name>
    <dbReference type="NCBI Taxonomy" id="401625"/>
    <lineage>
        <taxon>Eukaryota</taxon>
        <taxon>Fungi</taxon>
        <taxon>Dikarya</taxon>
        <taxon>Basidiomycota</taxon>
        <taxon>Ustilaginomycotina</taxon>
        <taxon>Exobasidiomycetes</taxon>
        <taxon>Ceraceosorales</taxon>
        <taxon>Ceraceosoraceae</taxon>
        <taxon>Ceraceosorus</taxon>
    </lineage>
</organism>
<evidence type="ECO:0000256" key="7">
    <source>
        <dbReference type="ARBA" id="ARBA00023098"/>
    </source>
</evidence>
<dbReference type="Gene3D" id="3.40.50.1820">
    <property type="entry name" value="alpha/beta hydrolase"/>
    <property type="match status" value="1"/>
</dbReference>
<reference evidence="9 10" key="1">
    <citation type="submission" date="2014-09" db="EMBL/GenBank/DDBJ databases">
        <authorList>
            <person name="Magalhaes I.L.F."/>
            <person name="Oliveira U."/>
            <person name="Santos F.R."/>
            <person name="Vidigal T.H.D.A."/>
            <person name="Brescovit A.D."/>
            <person name="Santos A.J."/>
        </authorList>
    </citation>
    <scope>NUCLEOTIDE SEQUENCE [LARGE SCALE GENOMIC DNA]</scope>
</reference>
<evidence type="ECO:0000256" key="6">
    <source>
        <dbReference type="ARBA" id="ARBA00022963"/>
    </source>
</evidence>
<keyword evidence="8" id="KW-0732">Signal</keyword>
<dbReference type="PANTHER" id="PTHR34853:SF1">
    <property type="entry name" value="LIPASE 5"/>
    <property type="match status" value="1"/>
</dbReference>
<dbReference type="AlphaFoldDB" id="A0A0P1BNE1"/>
<keyword evidence="7" id="KW-0443">Lipid metabolism</keyword>
<dbReference type="InterPro" id="IPR005152">
    <property type="entry name" value="Lipase_secreted"/>
</dbReference>
<protein>
    <recommendedName>
        <fullName evidence="3">triacylglycerol lipase</fullName>
        <ecNumber evidence="3">3.1.1.3</ecNumber>
    </recommendedName>
</protein>
<proteinExistence type="inferred from homology"/>
<dbReference type="EMBL" id="CCYA01000254">
    <property type="protein sequence ID" value="CEH17144.1"/>
    <property type="molecule type" value="Genomic_DNA"/>
</dbReference>
<evidence type="ECO:0000256" key="8">
    <source>
        <dbReference type="PIRNR" id="PIRNR029171"/>
    </source>
</evidence>
<dbReference type="SUPFAM" id="SSF53474">
    <property type="entry name" value="alpha/beta-Hydrolases"/>
    <property type="match status" value="1"/>
</dbReference>
<dbReference type="InterPro" id="IPR029058">
    <property type="entry name" value="AB_hydrolase_fold"/>
</dbReference>
<name>A0A0P1BNE1_9BASI</name>
<dbReference type="Proteomes" id="UP000054845">
    <property type="component" value="Unassembled WGS sequence"/>
</dbReference>
<evidence type="ECO:0000256" key="3">
    <source>
        <dbReference type="ARBA" id="ARBA00013279"/>
    </source>
</evidence>
<evidence type="ECO:0000313" key="10">
    <source>
        <dbReference type="Proteomes" id="UP000054845"/>
    </source>
</evidence>
<evidence type="ECO:0000256" key="2">
    <source>
        <dbReference type="ARBA" id="ARBA00004613"/>
    </source>
</evidence>
<accession>A0A0P1BNE1</accession>
<dbReference type="GO" id="GO:0005576">
    <property type="term" value="C:extracellular region"/>
    <property type="evidence" value="ECO:0007669"/>
    <property type="project" value="UniProtKB-SubCell"/>
</dbReference>
<comment type="catalytic activity">
    <reaction evidence="1">
        <text>a triacylglycerol + H2O = a diacylglycerol + a fatty acid + H(+)</text>
        <dbReference type="Rhea" id="RHEA:12044"/>
        <dbReference type="ChEBI" id="CHEBI:15377"/>
        <dbReference type="ChEBI" id="CHEBI:15378"/>
        <dbReference type="ChEBI" id="CHEBI:17855"/>
        <dbReference type="ChEBI" id="CHEBI:18035"/>
        <dbReference type="ChEBI" id="CHEBI:28868"/>
        <dbReference type="EC" id="3.1.1.3"/>
    </reaction>
</comment>
<dbReference type="Gene3D" id="1.10.260.130">
    <property type="match status" value="1"/>
</dbReference>
<dbReference type="PANTHER" id="PTHR34853">
    <property type="match status" value="1"/>
</dbReference>
<sequence>MRSITSLLLAAICAAILLGTAQSSVIEPRLYNAIRFPDPVDDPFYKAPANLASLSRGEIIRERPVDTIVGGAAKSAHQILYRTEDSVGAPDAVVATVFAPHKPAPGPPKILAILLPQDSASFHCSASWALIPGTTNPLNTAVVGAPNLPSFYAALAQGWYIVAPDHEGSKATFIAGPGAGRASLDSISAILQHKPTITASTAGYTSAAYGYSGGAHAAAWTNQLASSYGSSLNFAGAAYGGTVAYLRPVIDQLNKSPFAGFGGAGIAGLANAYKELDDYIKTVVRPNGTAALERLRGPQGCTHNEIGDFFGKDVYSYVTVPNVLDEPIPKKYIELNNLGKDVLQKPAFIYHAATDEVINTQQIIDYYNDQCKRGASSIQLAIADPSTHFVPLVTGLPPAFIFLNKILNGNLDHKGCSMTRGLVPSLGSSAAKNALGQQAVAASFALRGTKIGSETINF</sequence>
<evidence type="ECO:0000256" key="5">
    <source>
        <dbReference type="ARBA" id="ARBA00022801"/>
    </source>
</evidence>
<dbReference type="PIRSF" id="PIRSF029171">
    <property type="entry name" value="Esterase_LipA"/>
    <property type="match status" value="1"/>
</dbReference>
<evidence type="ECO:0000256" key="4">
    <source>
        <dbReference type="ARBA" id="ARBA00022525"/>
    </source>
</evidence>
<comment type="subcellular location">
    <subcellularLocation>
        <location evidence="2">Secreted</location>
    </subcellularLocation>
</comment>
<keyword evidence="10" id="KW-1185">Reference proteome</keyword>
<feature type="signal peptide" evidence="8">
    <location>
        <begin position="1"/>
        <end position="23"/>
    </location>
</feature>
<dbReference type="GO" id="GO:0004806">
    <property type="term" value="F:triacylglycerol lipase activity"/>
    <property type="evidence" value="ECO:0007669"/>
    <property type="project" value="UniProtKB-UniRule"/>
</dbReference>
<feature type="chain" id="PRO_5013435060" description="triacylglycerol lipase" evidence="8">
    <location>
        <begin position="24"/>
        <end position="458"/>
    </location>
</feature>
<keyword evidence="4" id="KW-0964">Secreted</keyword>
<dbReference type="GO" id="GO:0016042">
    <property type="term" value="P:lipid catabolic process"/>
    <property type="evidence" value="ECO:0007669"/>
    <property type="project" value="UniProtKB-UniRule"/>
</dbReference>
<keyword evidence="6" id="KW-0442">Lipid degradation</keyword>